<name>T1H377_MEGSC</name>
<reference evidence="2" key="2">
    <citation type="submission" date="2015-06" db="UniProtKB">
        <authorList>
            <consortium name="EnsemblMetazoa"/>
        </authorList>
    </citation>
    <scope>IDENTIFICATION</scope>
</reference>
<dbReference type="InterPro" id="IPR036264">
    <property type="entry name" value="Bact_exopeptidase_dim_dom"/>
</dbReference>
<dbReference type="EnsemblMetazoa" id="MESCA010696-RA">
    <property type="protein sequence ID" value="MESCA010696-PA"/>
    <property type="gene ID" value="MESCA010696"/>
</dbReference>
<dbReference type="Gene3D" id="1.10.150.900">
    <property type="match status" value="1"/>
</dbReference>
<reference evidence="3" key="1">
    <citation type="submission" date="2013-02" db="EMBL/GenBank/DDBJ databases">
        <authorList>
            <person name="Hughes D."/>
        </authorList>
    </citation>
    <scope>NUCLEOTIDE SEQUENCE</scope>
    <source>
        <strain>Durham</strain>
        <strain evidence="3">NC isolate 2 -- Noor lab</strain>
    </source>
</reference>
<dbReference type="InterPro" id="IPR052083">
    <property type="entry name" value="Aminoacylase-1_M20A"/>
</dbReference>
<dbReference type="SUPFAM" id="SSF55031">
    <property type="entry name" value="Bacterial exopeptidase dimerisation domain"/>
    <property type="match status" value="1"/>
</dbReference>
<feature type="domain" description="Peptidase M20 dimerisation" evidence="1">
    <location>
        <begin position="4"/>
        <end position="100"/>
    </location>
</feature>
<keyword evidence="3" id="KW-1185">Reference proteome</keyword>
<accession>T1H377</accession>
<dbReference type="HOGENOM" id="CLU_107314_0_0_1"/>
<evidence type="ECO:0000259" key="1">
    <source>
        <dbReference type="Pfam" id="PF07687"/>
    </source>
</evidence>
<dbReference type="Gene3D" id="3.30.70.360">
    <property type="match status" value="1"/>
</dbReference>
<dbReference type="Pfam" id="PF07687">
    <property type="entry name" value="M20_dimer"/>
    <property type="match status" value="1"/>
</dbReference>
<dbReference type="GO" id="GO:0004046">
    <property type="term" value="F:aminoacylase activity"/>
    <property type="evidence" value="ECO:0007669"/>
    <property type="project" value="TreeGrafter"/>
</dbReference>
<dbReference type="SUPFAM" id="SSF53187">
    <property type="entry name" value="Zn-dependent exopeptidases"/>
    <property type="match status" value="1"/>
</dbReference>
<dbReference type="Proteomes" id="UP000015102">
    <property type="component" value="Unassembled WGS sequence"/>
</dbReference>
<dbReference type="InterPro" id="IPR011650">
    <property type="entry name" value="Peptidase_M20_dimer"/>
</dbReference>
<dbReference type="EMBL" id="CAQQ02112819">
    <property type="status" value="NOT_ANNOTATED_CDS"/>
    <property type="molecule type" value="Genomic_DNA"/>
</dbReference>
<dbReference type="AlphaFoldDB" id="T1H377"/>
<dbReference type="PANTHER" id="PTHR45892:SF1">
    <property type="entry name" value="AMINOACYLASE-1"/>
    <property type="match status" value="1"/>
</dbReference>
<dbReference type="STRING" id="36166.T1H377"/>
<protein>
    <recommendedName>
        <fullName evidence="1">Peptidase M20 dimerisation domain-containing protein</fullName>
    </recommendedName>
</protein>
<evidence type="ECO:0000313" key="3">
    <source>
        <dbReference type="Proteomes" id="UP000015102"/>
    </source>
</evidence>
<evidence type="ECO:0000313" key="2">
    <source>
        <dbReference type="EnsemblMetazoa" id="MESCA010696-PA"/>
    </source>
</evidence>
<sequence length="170" mass="19061">PVFYAERSIWHVHFRISGTTGHGSLLHKNTTGQKLRYLVDKLMDMRAVEEKKLENNPHFTIGDVTTINLTMINGGVQDNVVPPMINVGFDIRIALDLDHKFLNVEVDPQICPGGTDSKYLRSVGIPAFGYSPMPNTKILLHGHDEYLGAETYLRGIEIYTKIITNVANVE</sequence>
<dbReference type="PANTHER" id="PTHR45892">
    <property type="entry name" value="AMINOACYLASE-1"/>
    <property type="match status" value="1"/>
</dbReference>
<dbReference type="EMBL" id="CAQQ02112820">
    <property type="status" value="NOT_ANNOTATED_CDS"/>
    <property type="molecule type" value="Genomic_DNA"/>
</dbReference>
<organism evidence="2 3">
    <name type="scientific">Megaselia scalaris</name>
    <name type="common">Humpbacked fly</name>
    <name type="synonym">Phora scalaris</name>
    <dbReference type="NCBI Taxonomy" id="36166"/>
    <lineage>
        <taxon>Eukaryota</taxon>
        <taxon>Metazoa</taxon>
        <taxon>Ecdysozoa</taxon>
        <taxon>Arthropoda</taxon>
        <taxon>Hexapoda</taxon>
        <taxon>Insecta</taxon>
        <taxon>Pterygota</taxon>
        <taxon>Neoptera</taxon>
        <taxon>Endopterygota</taxon>
        <taxon>Diptera</taxon>
        <taxon>Brachycera</taxon>
        <taxon>Muscomorpha</taxon>
        <taxon>Platypezoidea</taxon>
        <taxon>Phoridae</taxon>
        <taxon>Megaseliini</taxon>
        <taxon>Megaselia</taxon>
    </lineage>
</organism>
<proteinExistence type="predicted"/>